<dbReference type="PRINTS" id="PR00081">
    <property type="entry name" value="GDHRDH"/>
</dbReference>
<feature type="domain" description="G5" evidence="4">
    <location>
        <begin position="1"/>
        <end position="56"/>
    </location>
</feature>
<dbReference type="Gene3D" id="3.40.50.720">
    <property type="entry name" value="NAD(P)-binding Rossmann-like Domain"/>
    <property type="match status" value="1"/>
</dbReference>
<dbReference type="PANTHER" id="PTHR44229:SF4">
    <property type="entry name" value="15-HYDROXYPROSTAGLANDIN DEHYDROGENASE [NAD(+)]"/>
    <property type="match status" value="1"/>
</dbReference>
<keyword evidence="3" id="KW-0560">Oxidoreductase</keyword>
<dbReference type="InterPro" id="IPR002347">
    <property type="entry name" value="SDR_fam"/>
</dbReference>
<evidence type="ECO:0000259" key="4">
    <source>
        <dbReference type="PROSITE" id="PS51109"/>
    </source>
</evidence>
<protein>
    <submittedName>
        <fullName evidence="5">NAD(P)-binding protein</fullName>
    </submittedName>
</protein>
<evidence type="ECO:0000313" key="5">
    <source>
        <dbReference type="EMBL" id="KXN65960.1"/>
    </source>
</evidence>
<dbReference type="InterPro" id="IPR011098">
    <property type="entry name" value="G5_dom"/>
</dbReference>
<sequence>MLIKGTCSIVTGGASGIGKALTNLLVQKGGKVIVGDINEEIGRKEVDKLNKTGKNAVFTKCNVTKLEDLKNLFNVSKSEFGGAQILFNNAGRAEHKNTYESAENATEILNILLTSVIQGSVLANLHFSEQLAKNPSKQFCIINTSSIVSEEGLPDLPIYTLAKRSVKDWTQLNPYLNWKNTRINAIAPGYTQTNILISEEGEDKSHIFKTLYGSLLTPEYMATKMIELVEDDSLNGVVRYVNPTECHDAEPIGR</sequence>
<organism evidence="5 6">
    <name type="scientific">Conidiobolus coronatus (strain ATCC 28846 / CBS 209.66 / NRRL 28638)</name>
    <name type="common">Delacroixia coronata</name>
    <dbReference type="NCBI Taxonomy" id="796925"/>
    <lineage>
        <taxon>Eukaryota</taxon>
        <taxon>Fungi</taxon>
        <taxon>Fungi incertae sedis</taxon>
        <taxon>Zoopagomycota</taxon>
        <taxon>Entomophthoromycotina</taxon>
        <taxon>Entomophthoromycetes</taxon>
        <taxon>Entomophthorales</taxon>
        <taxon>Ancylistaceae</taxon>
        <taxon>Conidiobolus</taxon>
    </lineage>
</organism>
<dbReference type="OMA" id="NIYFRQP"/>
<dbReference type="PROSITE" id="PS51109">
    <property type="entry name" value="G5"/>
    <property type="match status" value="1"/>
</dbReference>
<reference evidence="5 6" key="1">
    <citation type="journal article" date="2015" name="Genome Biol. Evol.">
        <title>Phylogenomic analyses indicate that early fungi evolved digesting cell walls of algal ancestors of land plants.</title>
        <authorList>
            <person name="Chang Y."/>
            <person name="Wang S."/>
            <person name="Sekimoto S."/>
            <person name="Aerts A.L."/>
            <person name="Choi C."/>
            <person name="Clum A."/>
            <person name="LaButti K.M."/>
            <person name="Lindquist E.A."/>
            <person name="Yee Ngan C."/>
            <person name="Ohm R.A."/>
            <person name="Salamov A.A."/>
            <person name="Grigoriev I.V."/>
            <person name="Spatafora J.W."/>
            <person name="Berbee M.L."/>
        </authorList>
    </citation>
    <scope>NUCLEOTIDE SEQUENCE [LARGE SCALE GENOMIC DNA]</scope>
    <source>
        <strain evidence="5 6">NRRL 28638</strain>
    </source>
</reference>
<gene>
    <name evidence="5" type="ORF">CONCODRAFT_73999</name>
</gene>
<dbReference type="SUPFAM" id="SSF51735">
    <property type="entry name" value="NAD(P)-binding Rossmann-fold domains"/>
    <property type="match status" value="1"/>
</dbReference>
<evidence type="ECO:0000313" key="6">
    <source>
        <dbReference type="Proteomes" id="UP000070444"/>
    </source>
</evidence>
<evidence type="ECO:0000256" key="1">
    <source>
        <dbReference type="ARBA" id="ARBA00006484"/>
    </source>
</evidence>
<dbReference type="Pfam" id="PF00106">
    <property type="entry name" value="adh_short"/>
    <property type="match status" value="1"/>
</dbReference>
<dbReference type="InterPro" id="IPR036291">
    <property type="entry name" value="NAD(P)-bd_dom_sf"/>
</dbReference>
<keyword evidence="2" id="KW-0732">Signal</keyword>
<keyword evidence="6" id="KW-1185">Reference proteome</keyword>
<dbReference type="GO" id="GO:0016616">
    <property type="term" value="F:oxidoreductase activity, acting on the CH-OH group of donors, NAD or NADP as acceptor"/>
    <property type="evidence" value="ECO:0007669"/>
    <property type="project" value="TreeGrafter"/>
</dbReference>
<dbReference type="GO" id="GO:0005737">
    <property type="term" value="C:cytoplasm"/>
    <property type="evidence" value="ECO:0007669"/>
    <property type="project" value="TreeGrafter"/>
</dbReference>
<dbReference type="Proteomes" id="UP000070444">
    <property type="component" value="Unassembled WGS sequence"/>
</dbReference>
<dbReference type="STRING" id="796925.A0A137NT92"/>
<proteinExistence type="inferred from homology"/>
<dbReference type="OrthoDB" id="417891at2759"/>
<accession>A0A137NT92</accession>
<dbReference type="AlphaFoldDB" id="A0A137NT92"/>
<evidence type="ECO:0000256" key="3">
    <source>
        <dbReference type="ARBA" id="ARBA00023002"/>
    </source>
</evidence>
<comment type="similarity">
    <text evidence="1">Belongs to the short-chain dehydrogenases/reductases (SDR) family.</text>
</comment>
<dbReference type="EMBL" id="KQ964789">
    <property type="protein sequence ID" value="KXN65960.1"/>
    <property type="molecule type" value="Genomic_DNA"/>
</dbReference>
<dbReference type="PANTHER" id="PTHR44229">
    <property type="entry name" value="15-HYDROXYPROSTAGLANDIN DEHYDROGENASE [NAD(+)]"/>
    <property type="match status" value="1"/>
</dbReference>
<name>A0A137NT92_CONC2</name>
<evidence type="ECO:0000256" key="2">
    <source>
        <dbReference type="ARBA" id="ARBA00022729"/>
    </source>
</evidence>